<evidence type="ECO:0000256" key="3">
    <source>
        <dbReference type="ARBA" id="ARBA00022827"/>
    </source>
</evidence>
<evidence type="ECO:0000256" key="1">
    <source>
        <dbReference type="ARBA" id="ARBA00007992"/>
    </source>
</evidence>
<dbReference type="SUPFAM" id="SSF51905">
    <property type="entry name" value="FAD/NAD(P)-binding domain"/>
    <property type="match status" value="1"/>
</dbReference>
<sequence>MSSSPATPPFHVAIIGCGVTGLLLAIGLRARGVPFTVYERAVGISEFGAGIGLSPNAEVAMKLLDPAIHAAFKEAVTPNGLDYFQWIDGYTTNEQIFQLYLGKDGFQGGRRSEILGAWAALVNPVSVQFGKELVALVDSSPDQPVPEPEPEPDAEPGPVRLHFADGTTAAADVVIGADGVWSKTRSLLFGDAYRATYSHHYCFRAVVPMADAVAAIGQERSSTRFMYNGPGAHAITYPVAKGAMLNVLVVISDPDPWRPDVTGNAVAGIDASPKSTITNTEATAPSLLPSQDTAVANRQTTGRGRREDAEKAFGGWCLGAQGIVSLLPKQPDRWAIFDMLEHPVPSYSRGRVALAGDAAHASGPHLGAGAAFGIEDALALATVLDAVHKNSSTSSTGRNPKISAALDAYNRLRYNHTQWLIKASREAVDLFHWKDPARGQGWPGFGDAITRRFHTIWNYDLEKMQEEVLFLYEAALTGASK</sequence>
<keyword evidence="4" id="KW-0560">Oxidoreductase</keyword>
<comment type="caution">
    <text evidence="6">The sequence shown here is derived from an EMBL/GenBank/DDBJ whole genome shotgun (WGS) entry which is preliminary data.</text>
</comment>
<dbReference type="PANTHER" id="PTHR46720">
    <property type="entry name" value="HYDROXYLASE, PUTATIVE (AFU_ORTHOLOGUE AFUA_3G01460)-RELATED"/>
    <property type="match status" value="1"/>
</dbReference>
<name>A0ABP0BZE9_9PEZI</name>
<evidence type="ECO:0000313" key="6">
    <source>
        <dbReference type="EMBL" id="CAK7224958.1"/>
    </source>
</evidence>
<dbReference type="EMBL" id="CAWUHB010000031">
    <property type="protein sequence ID" value="CAK7224958.1"/>
    <property type="molecule type" value="Genomic_DNA"/>
</dbReference>
<dbReference type="InterPro" id="IPR051104">
    <property type="entry name" value="FAD_monoxygenase"/>
</dbReference>
<comment type="similarity">
    <text evidence="1">Belongs to the paxM FAD-dependent monooxygenase family.</text>
</comment>
<dbReference type="InterPro" id="IPR002938">
    <property type="entry name" value="FAD-bd"/>
</dbReference>
<accession>A0ABP0BZE9</accession>
<keyword evidence="3" id="KW-0274">FAD</keyword>
<gene>
    <name evidence="6" type="ORF">SCUCBS95973_005695</name>
</gene>
<feature type="domain" description="FAD-binding" evidence="5">
    <location>
        <begin position="327"/>
        <end position="391"/>
    </location>
</feature>
<dbReference type="Gene3D" id="3.50.50.60">
    <property type="entry name" value="FAD/NAD(P)-binding domain"/>
    <property type="match status" value="1"/>
</dbReference>
<evidence type="ECO:0000313" key="7">
    <source>
        <dbReference type="Proteomes" id="UP001642405"/>
    </source>
</evidence>
<proteinExistence type="inferred from homology"/>
<dbReference type="PRINTS" id="PR00420">
    <property type="entry name" value="RNGMNOXGNASE"/>
</dbReference>
<reference evidence="6 7" key="1">
    <citation type="submission" date="2024-01" db="EMBL/GenBank/DDBJ databases">
        <authorList>
            <person name="Allen C."/>
            <person name="Tagirdzhanova G."/>
        </authorList>
    </citation>
    <scope>NUCLEOTIDE SEQUENCE [LARGE SCALE GENOMIC DNA]</scope>
</reference>
<organism evidence="6 7">
    <name type="scientific">Sporothrix curviconia</name>
    <dbReference type="NCBI Taxonomy" id="1260050"/>
    <lineage>
        <taxon>Eukaryota</taxon>
        <taxon>Fungi</taxon>
        <taxon>Dikarya</taxon>
        <taxon>Ascomycota</taxon>
        <taxon>Pezizomycotina</taxon>
        <taxon>Sordariomycetes</taxon>
        <taxon>Sordariomycetidae</taxon>
        <taxon>Ophiostomatales</taxon>
        <taxon>Ophiostomataceae</taxon>
        <taxon>Sporothrix</taxon>
    </lineage>
</organism>
<keyword evidence="2" id="KW-0285">Flavoprotein</keyword>
<dbReference type="Pfam" id="PF01494">
    <property type="entry name" value="FAD_binding_3"/>
    <property type="match status" value="1"/>
</dbReference>
<evidence type="ECO:0000256" key="2">
    <source>
        <dbReference type="ARBA" id="ARBA00022630"/>
    </source>
</evidence>
<dbReference type="InterPro" id="IPR036188">
    <property type="entry name" value="FAD/NAD-bd_sf"/>
</dbReference>
<dbReference type="PANTHER" id="PTHR46720:SF3">
    <property type="entry name" value="FAD-BINDING DOMAIN-CONTAINING PROTEIN-RELATED"/>
    <property type="match status" value="1"/>
</dbReference>
<evidence type="ECO:0000259" key="5">
    <source>
        <dbReference type="Pfam" id="PF01494"/>
    </source>
</evidence>
<protein>
    <recommendedName>
        <fullName evidence="5">FAD-binding domain-containing protein</fullName>
    </recommendedName>
</protein>
<evidence type="ECO:0000256" key="4">
    <source>
        <dbReference type="ARBA" id="ARBA00023002"/>
    </source>
</evidence>
<dbReference type="Proteomes" id="UP001642405">
    <property type="component" value="Unassembled WGS sequence"/>
</dbReference>
<keyword evidence="7" id="KW-1185">Reference proteome</keyword>